<proteinExistence type="predicted"/>
<sequence length="241" mass="27867">MDFAEKKACIEWFDEAINSKFGAVAESFLLTLQDGNEKHTLYSFAKSIENGRFSSIEDMVIHFKEEVDSIITFLGCSSNAAIYIQGYFKELIEKLEFDFLKQEKKKLDFDINEKMDFFEKIGKDLPNDLDSYLKMSSESSYPTMLELDPIQPMSNEIASTESVEQLNNQIKQVPTDQNLTHITEIIKFYQNTSNDRDDEENELFKFDLSKLSEHTLNKINEYIGEIKKNKSPEHKPTAPPP</sequence>
<evidence type="ECO:0000313" key="2">
    <source>
        <dbReference type="Proteomes" id="UP001470230"/>
    </source>
</evidence>
<evidence type="ECO:0008006" key="3">
    <source>
        <dbReference type="Google" id="ProtNLM"/>
    </source>
</evidence>
<reference evidence="1 2" key="1">
    <citation type="submission" date="2024-04" db="EMBL/GenBank/DDBJ databases">
        <title>Tritrichomonas musculus Genome.</title>
        <authorList>
            <person name="Alves-Ferreira E."/>
            <person name="Grigg M."/>
            <person name="Lorenzi H."/>
            <person name="Galac M."/>
        </authorList>
    </citation>
    <scope>NUCLEOTIDE SEQUENCE [LARGE SCALE GENOMIC DNA]</scope>
    <source>
        <strain evidence="1 2">EAF2021</strain>
    </source>
</reference>
<dbReference type="Gene3D" id="1.20.1270.220">
    <property type="match status" value="1"/>
</dbReference>
<accession>A0ABR2KSR5</accession>
<gene>
    <name evidence="1" type="ORF">M9Y10_022620</name>
</gene>
<protein>
    <recommendedName>
        <fullName evidence="3">NET domain-containing protein</fullName>
    </recommendedName>
</protein>
<evidence type="ECO:0000313" key="1">
    <source>
        <dbReference type="EMBL" id="KAK8894187.1"/>
    </source>
</evidence>
<comment type="caution">
    <text evidence="1">The sequence shown here is derived from an EMBL/GenBank/DDBJ whole genome shotgun (WGS) entry which is preliminary data.</text>
</comment>
<dbReference type="EMBL" id="JAPFFF010000003">
    <property type="protein sequence ID" value="KAK8894187.1"/>
    <property type="molecule type" value="Genomic_DNA"/>
</dbReference>
<organism evidence="1 2">
    <name type="scientific">Tritrichomonas musculus</name>
    <dbReference type="NCBI Taxonomy" id="1915356"/>
    <lineage>
        <taxon>Eukaryota</taxon>
        <taxon>Metamonada</taxon>
        <taxon>Parabasalia</taxon>
        <taxon>Tritrichomonadida</taxon>
        <taxon>Tritrichomonadidae</taxon>
        <taxon>Tritrichomonas</taxon>
    </lineage>
</organism>
<dbReference type="Proteomes" id="UP001470230">
    <property type="component" value="Unassembled WGS sequence"/>
</dbReference>
<dbReference type="InterPro" id="IPR038336">
    <property type="entry name" value="NET_sf"/>
</dbReference>
<keyword evidence="2" id="KW-1185">Reference proteome</keyword>
<name>A0ABR2KSR5_9EUKA</name>